<keyword evidence="3 9" id="KW-0378">Hydrolase</keyword>
<dbReference type="GO" id="GO:0000287">
    <property type="term" value="F:magnesium ion binding"/>
    <property type="evidence" value="ECO:0007669"/>
    <property type="project" value="UniProtKB-UniRule"/>
</dbReference>
<reference evidence="10 11" key="1">
    <citation type="journal article" date="2013" name="Genome Announc.">
        <title>Draft Genome of the Nitrogen-Fixing Bacterium Pseudomonas stutzeri Strain KOS6 Isolated from Industrial Hydrocarbon Sludge.</title>
        <authorList>
            <person name="Grigoryeva T.V."/>
            <person name="Laikov A.V."/>
            <person name="Naumova R.P."/>
            <person name="Manolov A.I."/>
            <person name="Larin A.K."/>
            <person name="Karpova I.Y."/>
            <person name="Semashko T.A."/>
            <person name="Alexeev D.G."/>
            <person name="Kostryukova E.S."/>
            <person name="Muller R."/>
            <person name="Govorun V.M."/>
        </authorList>
    </citation>
    <scope>NUCLEOTIDE SEQUENCE [LARGE SCALE GENOMIC DNA]</scope>
    <source>
        <strain evidence="10 11">KOS6</strain>
    </source>
</reference>
<dbReference type="RefSeq" id="WP_003296682.1">
    <property type="nucleotide sequence ID" value="NZ_KK020679.1"/>
</dbReference>
<accession>A0A061JJW9</accession>
<dbReference type="SUPFAM" id="SSF56784">
    <property type="entry name" value="HAD-like"/>
    <property type="match status" value="1"/>
</dbReference>
<dbReference type="InterPro" id="IPR023198">
    <property type="entry name" value="PGP-like_dom2"/>
</dbReference>
<dbReference type="HAMAP" id="MF_01375">
    <property type="entry name" value="PhnX"/>
    <property type="match status" value="1"/>
</dbReference>
<dbReference type="OrthoDB" id="5504491at2"/>
<evidence type="ECO:0000256" key="1">
    <source>
        <dbReference type="ARBA" id="ARBA00011738"/>
    </source>
</evidence>
<feature type="active site" description="Nucleophile" evidence="9">
    <location>
        <position position="15"/>
    </location>
</feature>
<dbReference type="Gene3D" id="3.40.50.1000">
    <property type="entry name" value="HAD superfamily/HAD-like"/>
    <property type="match status" value="1"/>
</dbReference>
<dbReference type="InterPro" id="IPR023214">
    <property type="entry name" value="HAD_sf"/>
</dbReference>
<dbReference type="SFLD" id="SFLDG01135">
    <property type="entry name" value="C1.5.6:_HAD__Beta-PGM__Phospha"/>
    <property type="match status" value="1"/>
</dbReference>
<dbReference type="SFLD" id="SFLDF00038">
    <property type="entry name" value="phosphonoacetaldehyde_hydrolas"/>
    <property type="match status" value="1"/>
</dbReference>
<feature type="active site" description="Schiff-base intermediate with substrate" evidence="9">
    <location>
        <position position="56"/>
    </location>
</feature>
<comment type="function">
    <text evidence="7 9">Involved in phosphonate degradation.</text>
</comment>
<dbReference type="InterPro" id="IPR050155">
    <property type="entry name" value="HAD-like_hydrolase_sf"/>
</dbReference>
<dbReference type="AlphaFoldDB" id="A0A061JJW9"/>
<comment type="subunit">
    <text evidence="1 9">Homodimer.</text>
</comment>
<protein>
    <recommendedName>
        <fullName evidence="8 9">Phosphonoacetaldehyde hydrolase</fullName>
        <shortName evidence="9">Phosphonatase</shortName>
        <ecNumber evidence="8 9">3.11.1.1</ecNumber>
    </recommendedName>
    <alternativeName>
        <fullName evidence="9">Phosphonoacetaldehyde phosphonohydrolase</fullName>
    </alternativeName>
</protein>
<dbReference type="HOGENOM" id="CLU_045011_12_0_6"/>
<dbReference type="CDD" id="cd02586">
    <property type="entry name" value="HAD_PHN"/>
    <property type="match status" value="1"/>
</dbReference>
<evidence type="ECO:0000256" key="3">
    <source>
        <dbReference type="ARBA" id="ARBA00022801"/>
    </source>
</evidence>
<feature type="binding site" evidence="9">
    <location>
        <position position="15"/>
    </location>
    <ligand>
        <name>Mg(2+)</name>
        <dbReference type="ChEBI" id="CHEBI:18420"/>
    </ligand>
</feature>
<organism evidence="10 11">
    <name type="scientific">Stutzerimonas stutzeri KOS6</name>
    <dbReference type="NCBI Taxonomy" id="1218352"/>
    <lineage>
        <taxon>Bacteria</taxon>
        <taxon>Pseudomonadati</taxon>
        <taxon>Pseudomonadota</taxon>
        <taxon>Gammaproteobacteria</taxon>
        <taxon>Pseudomonadales</taxon>
        <taxon>Pseudomonadaceae</taxon>
        <taxon>Stutzerimonas</taxon>
    </lineage>
</organism>
<dbReference type="PANTHER" id="PTHR43434:SF19">
    <property type="entry name" value="PHOSPHONOACETALDEHYDE HYDROLASE"/>
    <property type="match status" value="1"/>
</dbReference>
<proteinExistence type="inferred from homology"/>
<evidence type="ECO:0000256" key="2">
    <source>
        <dbReference type="ARBA" id="ARBA00022723"/>
    </source>
</evidence>
<dbReference type="InterPro" id="IPR006323">
    <property type="entry name" value="Phosphonoacetald_hydro"/>
</dbReference>
<dbReference type="InterPro" id="IPR036412">
    <property type="entry name" value="HAD-like_sf"/>
</dbReference>
<dbReference type="Proteomes" id="UP000026923">
    <property type="component" value="Unassembled WGS sequence"/>
</dbReference>
<evidence type="ECO:0000256" key="5">
    <source>
        <dbReference type="ARBA" id="ARBA00023270"/>
    </source>
</evidence>
<comment type="caution">
    <text evidence="10">The sequence shown here is derived from an EMBL/GenBank/DDBJ whole genome shotgun (WGS) entry which is preliminary data.</text>
</comment>
<keyword evidence="5 9" id="KW-0704">Schiff base</keyword>
<dbReference type="SFLD" id="SFLDG01129">
    <property type="entry name" value="C1.5:_HAD__Beta-PGM__Phosphata"/>
    <property type="match status" value="1"/>
</dbReference>
<dbReference type="SFLD" id="SFLDS00003">
    <property type="entry name" value="Haloacid_Dehalogenase"/>
    <property type="match status" value="1"/>
</dbReference>
<comment type="similarity">
    <text evidence="9">Belongs to the HAD-like hydrolase superfamily. PhnX family.</text>
</comment>
<comment type="cofactor">
    <cofactor evidence="9">
        <name>Mg(2+)</name>
        <dbReference type="ChEBI" id="CHEBI:18420"/>
    </cofactor>
    <text evidence="9">Binds 1 Mg(2+) ion per subunit.</text>
</comment>
<dbReference type="NCBIfam" id="TIGR01509">
    <property type="entry name" value="HAD-SF-IA-v3"/>
    <property type="match status" value="1"/>
</dbReference>
<evidence type="ECO:0000256" key="9">
    <source>
        <dbReference type="HAMAP-Rule" id="MF_01375"/>
    </source>
</evidence>
<dbReference type="EMBL" id="AMCZ02000034">
    <property type="protein sequence ID" value="EWC39646.1"/>
    <property type="molecule type" value="Genomic_DNA"/>
</dbReference>
<gene>
    <name evidence="9" type="primary">phnX</name>
    <name evidence="10" type="ORF">B597_019330</name>
</gene>
<sequence>MNYQQPTHLQAIILDWAGTVVDFGSFAPTQIFVEAFGEFGVQVSLDEARGPMGMGKWDHIRTLCNIPAIAERYREKFGRTPTDEDVTAIYERFMPLQIEKIGLHSALIPGALDAIATLRDKGLKIGTCSGYPAVVMAKVVEIARDNGYVPDHVVATDEVPNGRPYPAQSLANVIALGINDVAACVKVDDTWPGILEGRSAGMWTVALTCSGNALGLTYEQYKALPQDKLAQERKRIAQMFEGSRPHYLIDTIAELPAVIDDINARLARGETPQGC</sequence>
<feature type="binding site" evidence="9">
    <location>
        <position position="189"/>
    </location>
    <ligand>
        <name>Mg(2+)</name>
        <dbReference type="ChEBI" id="CHEBI:18420"/>
    </ligand>
</feature>
<dbReference type="GO" id="GO:0008967">
    <property type="term" value="F:phosphoglycolate phosphatase activity"/>
    <property type="evidence" value="ECO:0007669"/>
    <property type="project" value="TreeGrafter"/>
</dbReference>
<evidence type="ECO:0000256" key="8">
    <source>
        <dbReference type="ARBA" id="ARBA00066472"/>
    </source>
</evidence>
<dbReference type="Pfam" id="PF00702">
    <property type="entry name" value="Hydrolase"/>
    <property type="match status" value="1"/>
</dbReference>
<dbReference type="eggNOG" id="COG0637">
    <property type="taxonomic scope" value="Bacteria"/>
</dbReference>
<name>A0A061JJW9_STUST</name>
<dbReference type="GO" id="GO:0006281">
    <property type="term" value="P:DNA repair"/>
    <property type="evidence" value="ECO:0007669"/>
    <property type="project" value="TreeGrafter"/>
</dbReference>
<dbReference type="Gene3D" id="1.10.150.240">
    <property type="entry name" value="Putative phosphatase, domain 2"/>
    <property type="match status" value="1"/>
</dbReference>
<keyword evidence="2 9" id="KW-0479">Metal-binding</keyword>
<dbReference type="InterPro" id="IPR006439">
    <property type="entry name" value="HAD-SF_hydro_IA"/>
</dbReference>
<evidence type="ECO:0000256" key="7">
    <source>
        <dbReference type="ARBA" id="ARBA00056573"/>
    </source>
</evidence>
<feature type="binding site" evidence="9">
    <location>
        <position position="17"/>
    </location>
    <ligand>
        <name>Mg(2+)</name>
        <dbReference type="ChEBI" id="CHEBI:18420"/>
    </ligand>
</feature>
<dbReference type="GO" id="GO:0050194">
    <property type="term" value="F:phosphonoacetaldehyde hydrolase activity"/>
    <property type="evidence" value="ECO:0007669"/>
    <property type="project" value="UniProtKB-UniRule"/>
</dbReference>
<evidence type="ECO:0000256" key="6">
    <source>
        <dbReference type="ARBA" id="ARBA00052005"/>
    </source>
</evidence>
<evidence type="ECO:0000313" key="10">
    <source>
        <dbReference type="EMBL" id="EWC39646.1"/>
    </source>
</evidence>
<evidence type="ECO:0000256" key="4">
    <source>
        <dbReference type="ARBA" id="ARBA00022842"/>
    </source>
</evidence>
<dbReference type="GO" id="GO:0005829">
    <property type="term" value="C:cytosol"/>
    <property type="evidence" value="ECO:0007669"/>
    <property type="project" value="TreeGrafter"/>
</dbReference>
<dbReference type="NCBIfam" id="TIGR01422">
    <property type="entry name" value="phosphonatase"/>
    <property type="match status" value="1"/>
</dbReference>
<dbReference type="GO" id="GO:0019700">
    <property type="term" value="P:organic phosphonate catabolic process"/>
    <property type="evidence" value="ECO:0007669"/>
    <property type="project" value="InterPro"/>
</dbReference>
<evidence type="ECO:0000313" key="11">
    <source>
        <dbReference type="Proteomes" id="UP000026923"/>
    </source>
</evidence>
<dbReference type="FunFam" id="1.10.150.240:FF:000006">
    <property type="entry name" value="Phosphonoacetaldehyde hydrolase"/>
    <property type="match status" value="1"/>
</dbReference>
<comment type="catalytic activity">
    <reaction evidence="6 9">
        <text>phosphonoacetaldehyde + H2O = acetaldehyde + phosphate + H(+)</text>
        <dbReference type="Rhea" id="RHEA:18905"/>
        <dbReference type="ChEBI" id="CHEBI:15343"/>
        <dbReference type="ChEBI" id="CHEBI:15377"/>
        <dbReference type="ChEBI" id="CHEBI:15378"/>
        <dbReference type="ChEBI" id="CHEBI:43474"/>
        <dbReference type="ChEBI" id="CHEBI:58383"/>
        <dbReference type="EC" id="3.11.1.1"/>
    </reaction>
</comment>
<keyword evidence="4 9" id="KW-0460">Magnesium</keyword>
<dbReference type="PANTHER" id="PTHR43434">
    <property type="entry name" value="PHOSPHOGLYCOLATE PHOSPHATASE"/>
    <property type="match status" value="1"/>
</dbReference>
<dbReference type="EC" id="3.11.1.1" evidence="8 9"/>